<evidence type="ECO:0000313" key="2">
    <source>
        <dbReference type="EMBL" id="CAF2078852.1"/>
    </source>
</evidence>
<reference evidence="2" key="1">
    <citation type="submission" date="2021-01" db="EMBL/GenBank/DDBJ databases">
        <authorList>
            <consortium name="Genoscope - CEA"/>
            <person name="William W."/>
        </authorList>
    </citation>
    <scope>NUCLEOTIDE SEQUENCE</scope>
</reference>
<dbReference type="Proteomes" id="UP001295469">
    <property type="component" value="Chromosome C01"/>
</dbReference>
<keyword evidence="1" id="KW-0472">Membrane</keyword>
<keyword evidence="1" id="KW-1133">Transmembrane helix</keyword>
<feature type="non-terminal residue" evidence="2">
    <location>
        <position position="1"/>
    </location>
</feature>
<name>A0A816RZ99_BRANA</name>
<organism evidence="2">
    <name type="scientific">Brassica napus</name>
    <name type="common">Rape</name>
    <dbReference type="NCBI Taxonomy" id="3708"/>
    <lineage>
        <taxon>Eukaryota</taxon>
        <taxon>Viridiplantae</taxon>
        <taxon>Streptophyta</taxon>
        <taxon>Embryophyta</taxon>
        <taxon>Tracheophyta</taxon>
        <taxon>Spermatophyta</taxon>
        <taxon>Magnoliopsida</taxon>
        <taxon>eudicotyledons</taxon>
        <taxon>Gunneridae</taxon>
        <taxon>Pentapetalae</taxon>
        <taxon>rosids</taxon>
        <taxon>malvids</taxon>
        <taxon>Brassicales</taxon>
        <taxon>Brassicaceae</taxon>
        <taxon>Brassiceae</taxon>
        <taxon>Brassica</taxon>
    </lineage>
</organism>
<accession>A0A816RZ99</accession>
<feature type="transmembrane region" description="Helical" evidence="1">
    <location>
        <begin position="6"/>
        <end position="23"/>
    </location>
</feature>
<gene>
    <name evidence="2" type="ORF">DARMORV10_C01P49730.1</name>
</gene>
<evidence type="ECO:0000256" key="1">
    <source>
        <dbReference type="SAM" id="Phobius"/>
    </source>
</evidence>
<dbReference type="AlphaFoldDB" id="A0A816RZ99"/>
<sequence>TKQTFVSDLQIFPLIFLSYRWIYRSSHLPRRRSLFFSVKCI</sequence>
<proteinExistence type="predicted"/>
<keyword evidence="1" id="KW-0812">Transmembrane</keyword>
<dbReference type="EMBL" id="HG994365">
    <property type="protein sequence ID" value="CAF2078852.1"/>
    <property type="molecule type" value="Genomic_DNA"/>
</dbReference>
<protein>
    <submittedName>
        <fullName evidence="2">(rape) hypothetical protein</fullName>
    </submittedName>
</protein>